<dbReference type="Pfam" id="PF00097">
    <property type="entry name" value="zf-C3HC4"/>
    <property type="match status" value="1"/>
</dbReference>
<dbReference type="EMBL" id="LFZO01000173">
    <property type="protein sequence ID" value="KXT11935.1"/>
    <property type="molecule type" value="Genomic_DNA"/>
</dbReference>
<protein>
    <recommendedName>
        <fullName evidence="6">RING-type domain-containing protein</fullName>
    </recommendedName>
</protein>
<keyword evidence="3" id="KW-0862">Zinc</keyword>
<evidence type="ECO:0000259" key="6">
    <source>
        <dbReference type="PROSITE" id="PS50089"/>
    </source>
</evidence>
<evidence type="ECO:0000313" key="7">
    <source>
        <dbReference type="EMBL" id="KXT11935.1"/>
    </source>
</evidence>
<dbReference type="Proteomes" id="UP000073492">
    <property type="component" value="Unassembled WGS sequence"/>
</dbReference>
<dbReference type="AlphaFoldDB" id="A0A139IBH8"/>
<gene>
    <name evidence="7" type="ORF">AC579_8573</name>
</gene>
<dbReference type="GO" id="GO:0008270">
    <property type="term" value="F:zinc ion binding"/>
    <property type="evidence" value="ECO:0007669"/>
    <property type="project" value="UniProtKB-KW"/>
</dbReference>
<feature type="compositionally biased region" description="Acidic residues" evidence="5">
    <location>
        <begin position="84"/>
        <end position="95"/>
    </location>
</feature>
<organism evidence="7 8">
    <name type="scientific">Pseudocercospora musae</name>
    <dbReference type="NCBI Taxonomy" id="113226"/>
    <lineage>
        <taxon>Eukaryota</taxon>
        <taxon>Fungi</taxon>
        <taxon>Dikarya</taxon>
        <taxon>Ascomycota</taxon>
        <taxon>Pezizomycotina</taxon>
        <taxon>Dothideomycetes</taxon>
        <taxon>Dothideomycetidae</taxon>
        <taxon>Mycosphaerellales</taxon>
        <taxon>Mycosphaerellaceae</taxon>
        <taxon>Pseudocercospora</taxon>
    </lineage>
</organism>
<evidence type="ECO:0000256" key="1">
    <source>
        <dbReference type="ARBA" id="ARBA00022723"/>
    </source>
</evidence>
<dbReference type="Gene3D" id="3.30.40.10">
    <property type="entry name" value="Zinc/RING finger domain, C3HC4 (zinc finger)"/>
    <property type="match status" value="1"/>
</dbReference>
<evidence type="ECO:0000256" key="5">
    <source>
        <dbReference type="SAM" id="MobiDB-lite"/>
    </source>
</evidence>
<feature type="domain" description="RING-type" evidence="6">
    <location>
        <begin position="25"/>
        <end position="64"/>
    </location>
</feature>
<sequence>MALLPKAEFLAQLTPDSNGVSDKKCPVCFENAINVTSTICQHHFCFNCLRRWLLGKAHTCPSCRRALFDKPENEEESSEHTVSDEEEDEEVEEDMPDFGFDYDVDTAQRMRESIEDLGVRDSKPSCALGCMIHVDYDSLLTVAVARIERRMHFLPVELYYINPEPYIDGWYCVASAIEKALNRNRGREMAGLMLFCKMEYEIQKTLRAPANAGVWESIRRGSSWGLFNVCITGVLRRVVESGSAAISEHQRSVQHPLPESFAKFSERPFHVHPQDFYHASQRIAHLVTRYRSFAEVYSSQVYISTPLLLPICLANIDAFIHCGSAGQEIRASNDTNLIEMYHYARTLLPVAAAQGLQGLHGVTMSGLKFVLALTVRCIMYISAPAEWPTHYTAMANLTEWATFRRNLTRILESMRRDLEIIFKTVVATAKEYHGYLCARECASPSSPSAPSTLQGRGNMQKWTNHLDNSSLGMERLSTAPRKSLANTFFELAVIAGFPYLEKRHWRHDLTYRNAGPSCRQELYEKPNQDDEEDEDGDGEDVATLLDRLVERTDFGLQYNEAATRQILDTSFHIGINDTILTPHCRHGCRPDTHVRPSELDDGIHYSRLPYWQSLSGSQLFLTMEQEVQRRLRAPSNATLCARRRSAAPNDTVSYFWLEVGNIGVLLQVVQASYHANPEQVSNTGQG</sequence>
<dbReference type="SUPFAM" id="SSF57850">
    <property type="entry name" value="RING/U-box"/>
    <property type="match status" value="1"/>
</dbReference>
<evidence type="ECO:0000256" key="2">
    <source>
        <dbReference type="ARBA" id="ARBA00022771"/>
    </source>
</evidence>
<reference evidence="7 8" key="1">
    <citation type="submission" date="2015-07" db="EMBL/GenBank/DDBJ databases">
        <title>Comparative genomics of the Sigatoka disease complex on banana suggests a link between parallel evolutionary changes in Pseudocercospora fijiensis and Pseudocercospora eumusae and increased virulence on the banana host.</title>
        <authorList>
            <person name="Chang T.-C."/>
            <person name="Salvucci A."/>
            <person name="Crous P.W."/>
            <person name="Stergiopoulos I."/>
        </authorList>
    </citation>
    <scope>NUCLEOTIDE SEQUENCE [LARGE SCALE GENOMIC DNA]</scope>
    <source>
        <strain evidence="7 8">CBS 116634</strain>
    </source>
</reference>
<dbReference type="STRING" id="113226.A0A139IBH8"/>
<keyword evidence="1" id="KW-0479">Metal-binding</keyword>
<keyword evidence="8" id="KW-1185">Reference proteome</keyword>
<feature type="region of interest" description="Disordered" evidence="5">
    <location>
        <begin position="74"/>
        <end position="95"/>
    </location>
</feature>
<evidence type="ECO:0000313" key="8">
    <source>
        <dbReference type="Proteomes" id="UP000073492"/>
    </source>
</evidence>
<dbReference type="OrthoDB" id="3650892at2759"/>
<dbReference type="CDD" id="cd16449">
    <property type="entry name" value="RING-HC"/>
    <property type="match status" value="1"/>
</dbReference>
<evidence type="ECO:0000256" key="3">
    <source>
        <dbReference type="ARBA" id="ARBA00022833"/>
    </source>
</evidence>
<dbReference type="InterPro" id="IPR018957">
    <property type="entry name" value="Znf_C3HC4_RING-type"/>
</dbReference>
<name>A0A139IBH8_9PEZI</name>
<evidence type="ECO:0000256" key="4">
    <source>
        <dbReference type="PROSITE-ProRule" id="PRU00175"/>
    </source>
</evidence>
<dbReference type="InterPro" id="IPR013083">
    <property type="entry name" value="Znf_RING/FYVE/PHD"/>
</dbReference>
<proteinExistence type="predicted"/>
<dbReference type="SMART" id="SM00184">
    <property type="entry name" value="RING"/>
    <property type="match status" value="1"/>
</dbReference>
<dbReference type="InterPro" id="IPR017907">
    <property type="entry name" value="Znf_RING_CS"/>
</dbReference>
<dbReference type="PROSITE" id="PS50089">
    <property type="entry name" value="ZF_RING_2"/>
    <property type="match status" value="1"/>
</dbReference>
<accession>A0A139IBH8</accession>
<keyword evidence="2 4" id="KW-0863">Zinc-finger</keyword>
<dbReference type="InterPro" id="IPR001841">
    <property type="entry name" value="Znf_RING"/>
</dbReference>
<dbReference type="PROSITE" id="PS00518">
    <property type="entry name" value="ZF_RING_1"/>
    <property type="match status" value="1"/>
</dbReference>
<comment type="caution">
    <text evidence="7">The sequence shown here is derived from an EMBL/GenBank/DDBJ whole genome shotgun (WGS) entry which is preliminary data.</text>
</comment>